<dbReference type="InterPro" id="IPR056924">
    <property type="entry name" value="SH3_Tf2-1"/>
</dbReference>
<feature type="domain" description="Tf2-1-like SH3-like" evidence="2">
    <location>
        <begin position="111"/>
        <end position="160"/>
    </location>
</feature>
<proteinExistence type="predicted"/>
<dbReference type="Pfam" id="PF24626">
    <property type="entry name" value="SH3_Tf2-1"/>
    <property type="match status" value="1"/>
</dbReference>
<dbReference type="AlphaFoldDB" id="A0A6L2NAK6"/>
<name>A0A6L2NAK6_TANCI</name>
<evidence type="ECO:0000313" key="3">
    <source>
        <dbReference type="EMBL" id="GEU82152.1"/>
    </source>
</evidence>
<dbReference type="Gene3D" id="2.40.70.10">
    <property type="entry name" value="Acid Proteases"/>
    <property type="match status" value="1"/>
</dbReference>
<sequence>LPRTQRRHDAIWVVVDRLTKSAHFLPIHKDYSISKLAETFQLEIVRLHGNWDDYICLVEFAYNNSWHASIKCAPFEMLCGRKCRAPICWDQVGERVIEGPEMIEVSPARGVRRFGMKGKLSPRFIGPFEILDRIGEVSYCLALPPQLSHVYNVFHISLLRGPVSTPAGITRDVFVSVGKFTFPADFFIVDYESDHIVPLILERPFLRTARALIDVHGEEMILRDDDERLTLNMRHDTSSYSNQPQKESINLFNVFNNSSEDFLEDLFSTNQPSGNPTFSSHPKLTSSEVKDDISDPEGGNVLSEKLLDLDSTKDLHPPLHVNQLSGITTYSSYTNQLLEELADELALIIIPPKYDDDLQFDIDNLANLADNFVNSMPEMFTDEHALDYSSHPIFDEYDDDLFEVEYDTENVYDDPSTPRKRKSKKNFSRVDALSSTNNEDKVFNPCILIQENLFEIISHVVQDKKLAISNASLMLEDFDPPLYEPFFFKEVPRSNMPLPFSSENKEKVFKQGIHNSEKVHSSRFPELSHQGYKVFKINQIFKSSMKIFLFSCRKDTHILDVPCLQFYPLDQFKYGGIGSS</sequence>
<keyword evidence="3" id="KW-0808">Transferase</keyword>
<dbReference type="InterPro" id="IPR036397">
    <property type="entry name" value="RNaseH_sf"/>
</dbReference>
<keyword evidence="3" id="KW-0695">RNA-directed DNA polymerase</keyword>
<evidence type="ECO:0000259" key="2">
    <source>
        <dbReference type="Pfam" id="PF24626"/>
    </source>
</evidence>
<reference evidence="3" key="1">
    <citation type="journal article" date="2019" name="Sci. Rep.">
        <title>Draft genome of Tanacetum cinerariifolium, the natural source of mosquito coil.</title>
        <authorList>
            <person name="Yamashiro T."/>
            <person name="Shiraishi A."/>
            <person name="Satake H."/>
            <person name="Nakayama K."/>
        </authorList>
    </citation>
    <scope>NUCLEOTIDE SEQUENCE</scope>
</reference>
<feature type="compositionally biased region" description="Polar residues" evidence="1">
    <location>
        <begin position="271"/>
        <end position="287"/>
    </location>
</feature>
<gene>
    <name evidence="3" type="ORF">Tci_054130</name>
</gene>
<protein>
    <submittedName>
        <fullName evidence="3">Reverse transcriptase</fullName>
    </submittedName>
</protein>
<evidence type="ECO:0000256" key="1">
    <source>
        <dbReference type="SAM" id="MobiDB-lite"/>
    </source>
</evidence>
<accession>A0A6L2NAK6</accession>
<dbReference type="GO" id="GO:0003676">
    <property type="term" value="F:nucleic acid binding"/>
    <property type="evidence" value="ECO:0007669"/>
    <property type="project" value="InterPro"/>
</dbReference>
<organism evidence="3">
    <name type="scientific">Tanacetum cinerariifolium</name>
    <name type="common">Dalmatian daisy</name>
    <name type="synonym">Chrysanthemum cinerariifolium</name>
    <dbReference type="NCBI Taxonomy" id="118510"/>
    <lineage>
        <taxon>Eukaryota</taxon>
        <taxon>Viridiplantae</taxon>
        <taxon>Streptophyta</taxon>
        <taxon>Embryophyta</taxon>
        <taxon>Tracheophyta</taxon>
        <taxon>Spermatophyta</taxon>
        <taxon>Magnoliopsida</taxon>
        <taxon>eudicotyledons</taxon>
        <taxon>Gunneridae</taxon>
        <taxon>Pentapetalae</taxon>
        <taxon>asterids</taxon>
        <taxon>campanulids</taxon>
        <taxon>Asterales</taxon>
        <taxon>Asteraceae</taxon>
        <taxon>Asteroideae</taxon>
        <taxon>Anthemideae</taxon>
        <taxon>Anthemidinae</taxon>
        <taxon>Tanacetum</taxon>
    </lineage>
</organism>
<dbReference type="GO" id="GO:0003964">
    <property type="term" value="F:RNA-directed DNA polymerase activity"/>
    <property type="evidence" value="ECO:0007669"/>
    <property type="project" value="UniProtKB-KW"/>
</dbReference>
<dbReference type="EMBL" id="BKCJ010008425">
    <property type="protein sequence ID" value="GEU82152.1"/>
    <property type="molecule type" value="Genomic_DNA"/>
</dbReference>
<dbReference type="PANTHER" id="PTHR45835">
    <property type="entry name" value="YALI0A06105P"/>
    <property type="match status" value="1"/>
</dbReference>
<dbReference type="Gene3D" id="3.30.420.10">
    <property type="entry name" value="Ribonuclease H-like superfamily/Ribonuclease H"/>
    <property type="match status" value="1"/>
</dbReference>
<dbReference type="PANTHER" id="PTHR45835:SF99">
    <property type="entry name" value="CHROMO DOMAIN-CONTAINING PROTEIN-RELATED"/>
    <property type="match status" value="1"/>
</dbReference>
<dbReference type="InterPro" id="IPR021109">
    <property type="entry name" value="Peptidase_aspartic_dom_sf"/>
</dbReference>
<feature type="non-terminal residue" evidence="3">
    <location>
        <position position="1"/>
    </location>
</feature>
<comment type="caution">
    <text evidence="3">The sequence shown here is derived from an EMBL/GenBank/DDBJ whole genome shotgun (WGS) entry which is preliminary data.</text>
</comment>
<feature type="region of interest" description="Disordered" evidence="1">
    <location>
        <begin position="409"/>
        <end position="430"/>
    </location>
</feature>
<feature type="compositionally biased region" description="Basic residues" evidence="1">
    <location>
        <begin position="418"/>
        <end position="427"/>
    </location>
</feature>
<feature type="region of interest" description="Disordered" evidence="1">
    <location>
        <begin position="271"/>
        <end position="300"/>
    </location>
</feature>
<keyword evidence="3" id="KW-0548">Nucleotidyltransferase</keyword>